<dbReference type="PANTHER" id="PTHR12389">
    <property type="entry name" value="ZINC FINGER PROTEIN 294"/>
    <property type="match status" value="1"/>
</dbReference>
<dbReference type="Pfam" id="PF23280">
    <property type="entry name" value="TPR_26"/>
    <property type="match status" value="1"/>
</dbReference>
<protein>
    <recommendedName>
        <fullName evidence="1">E3 ubiquitin-protein ligase listerin</fullName>
        <ecNumber evidence="1">2.3.2.27</ecNumber>
    </recommendedName>
    <alternativeName>
        <fullName evidence="1">RING-type E3 ubiquitin transferase listerin</fullName>
    </alternativeName>
</protein>
<comment type="catalytic activity">
    <reaction evidence="1">
        <text>S-ubiquitinyl-[E2 ubiquitin-conjugating enzyme]-L-cysteine + [acceptor protein]-L-lysine = [E2 ubiquitin-conjugating enzyme]-L-cysteine + N(6)-ubiquitinyl-[acceptor protein]-L-lysine.</text>
        <dbReference type="EC" id="2.3.2.27"/>
    </reaction>
</comment>
<feature type="domain" description="E3 ubiquitin-protein ligase listerin HEAT repeat region" evidence="3">
    <location>
        <begin position="1182"/>
        <end position="1235"/>
    </location>
</feature>
<dbReference type="EMBL" id="JAUBYV010000001">
    <property type="protein sequence ID" value="KAK2630471.1"/>
    <property type="molecule type" value="Genomic_DNA"/>
</dbReference>
<dbReference type="EC" id="2.3.2.27" evidence="1"/>
<feature type="domain" description="E3 ubiquitin-protein ligase listerin N-terminal" evidence="2">
    <location>
        <begin position="25"/>
        <end position="288"/>
    </location>
</feature>
<sequence>MPCLRHGYAVHIQSLLNSINKSMQVKFYPRISIDNSRRVRELSHNLQYELLKSARKRMEKYIPKIVGSWLGGTYDRDRAVARAANDGTKSFLDTQAKMVIFYRRCEVPILEYAREALEEKPQTLSDERTMSADDMQAMYFRVIGSSLSLLTNLLSTLDYADILKHQDKYEAILSGNNKLWSFASGNDAFVRRAVFQLLAISLAKLPVVIEYDLKVISHAFIAEGLKSSQTSSALQLLDVLDALTSKYPQIWTSFYKAKKGPLSRLRTFIEKGSQGGPPDYWTKLSSVIISLPDGILPPEPDSLLDMLAAYRNGVSSREEPRTNAPVAWATYFDVAGHFGSLLSPEDVQEKLLPKGIFPVFEQYLHTTPADSIWAVGNNISTLGKALRICLSSKGDSKATLEAEWARLEKDFLSKILTSLPEQSKDYHSSQAAVIAIGHRWFKLLAEVFRSQQQDSIDLIASSSQNIIKTCLDLVVNRNGKPYSAAATVETVLRLTPSVIENSPDNLFALKSFLESYMADLVLSPSGPYLISILNLFRSLPGQEVTFKRIWESTIDGLLALPEDSKQSQAVAVLIADDSVSNIAQNNSALQEFILLGSSKAVQGNSDGRGLFEAAVASNSLLSSTSEQLLDQILASLDVRNPGLDGALKSLEFVSKNRPGLLSSSQSNIHVTLITKLLGLTELTSSPIASRATALRSAIEKSINSTDSKGLQHSSTIHVIRENLENAGTQSLTIETLVQQARYLIAQAPTSPRAAIFPDAKLWLELLGPLLGQIPNPALGVMRPFAGAVFLVKQLSTTNVARPARDINGYSIPLRMALYTSSVLLHEDLSEGLSNDLQVQLLYLLALSYELANDQVDLLEDNKLFASHQDLDTINNVRRFLRNFHEILNDAAENATSWRAPVVEKQTAEDKSAVVHALISKLIESSSTASSSAYYASKALGSLIQALVSTHGWHNDGSEEWLSSLGILKTSTNNTLGAAAICIGLENNVRSSKFVSTLCNQLISDISGAKAQSENTLNLIVLLNSVLAVYDDDDLPVAKNRLIFAVRQILSWTEGLPTADSRLASEACRVLQKLLPAIKDVYGTYWETTFGFCVSIWESCNNGTLSNGRLPMIGMSLKLFSILQNMREDEGANDDLKEAYDFSHEKACDGLVSLLKLGRLKETQPLEFVDGLLARQVVKIPSSRIKDLTEFYPLVASDFRMVQSAAFDVLHKTLPQVQQELSVNVLLDGTSKISLP</sequence>
<dbReference type="InterPro" id="IPR054477">
    <property type="entry name" value="LTN1_E3_ligase_6th"/>
</dbReference>
<organism evidence="5 6">
    <name type="scientific">Diplocarpon rosae</name>
    <dbReference type="NCBI Taxonomy" id="946125"/>
    <lineage>
        <taxon>Eukaryota</taxon>
        <taxon>Fungi</taxon>
        <taxon>Dikarya</taxon>
        <taxon>Ascomycota</taxon>
        <taxon>Pezizomycotina</taxon>
        <taxon>Leotiomycetes</taxon>
        <taxon>Helotiales</taxon>
        <taxon>Drepanopezizaceae</taxon>
        <taxon>Diplocarpon</taxon>
    </lineage>
</organism>
<gene>
    <name evidence="5" type="ORF">QTJ16_001291</name>
</gene>
<dbReference type="GO" id="GO:0043023">
    <property type="term" value="F:ribosomal large subunit binding"/>
    <property type="evidence" value="ECO:0007669"/>
    <property type="project" value="TreeGrafter"/>
</dbReference>
<keyword evidence="1" id="KW-0862">Zinc</keyword>
<evidence type="ECO:0000256" key="1">
    <source>
        <dbReference type="RuleBase" id="RU367090"/>
    </source>
</evidence>
<comment type="similarity">
    <text evidence="1">Belongs to the LTN1 family.</text>
</comment>
<comment type="caution">
    <text evidence="5">The sequence shown here is derived from an EMBL/GenBank/DDBJ whole genome shotgun (WGS) entry which is preliminary data.</text>
</comment>
<dbReference type="InterPro" id="IPR039795">
    <property type="entry name" value="LTN1/Rkr1"/>
</dbReference>
<keyword evidence="1" id="KW-0808">Transferase</keyword>
<dbReference type="SUPFAM" id="SSF48371">
    <property type="entry name" value="ARM repeat"/>
    <property type="match status" value="1"/>
</dbReference>
<dbReference type="InterPro" id="IPR016024">
    <property type="entry name" value="ARM-type_fold"/>
</dbReference>
<evidence type="ECO:0000313" key="5">
    <source>
        <dbReference type="EMBL" id="KAK2630471.1"/>
    </source>
</evidence>
<dbReference type="Proteomes" id="UP001285354">
    <property type="component" value="Unassembled WGS sequence"/>
</dbReference>
<evidence type="ECO:0000259" key="3">
    <source>
        <dbReference type="Pfam" id="PF22999"/>
    </source>
</evidence>
<dbReference type="Pfam" id="PF22958">
    <property type="entry name" value="Ltn1_1st"/>
    <property type="match status" value="1"/>
</dbReference>
<keyword evidence="6" id="KW-1185">Reference proteome</keyword>
<proteinExistence type="inferred from homology"/>
<accession>A0AAD9T6G7</accession>
<name>A0AAD9T6G7_9HELO</name>
<keyword evidence="1" id="KW-0479">Metal-binding</keyword>
<dbReference type="GO" id="GO:0072344">
    <property type="term" value="P:rescue of stalled ribosome"/>
    <property type="evidence" value="ECO:0007669"/>
    <property type="project" value="UniProtKB-UniRule"/>
</dbReference>
<evidence type="ECO:0000313" key="6">
    <source>
        <dbReference type="Proteomes" id="UP001285354"/>
    </source>
</evidence>
<dbReference type="GO" id="GO:0008270">
    <property type="term" value="F:zinc ion binding"/>
    <property type="evidence" value="ECO:0007669"/>
    <property type="project" value="UniProtKB-KW"/>
</dbReference>
<feature type="domain" description="E3 ubiquitin-protein ligase listerin tetratricopeptide repeats region" evidence="4">
    <location>
        <begin position="533"/>
        <end position="701"/>
    </location>
</feature>
<dbReference type="GO" id="GO:1990116">
    <property type="term" value="P:ribosome-associated ubiquitin-dependent protein catabolic process"/>
    <property type="evidence" value="ECO:0007669"/>
    <property type="project" value="UniProtKB-UniRule"/>
</dbReference>
<evidence type="ECO:0000259" key="2">
    <source>
        <dbReference type="Pfam" id="PF22958"/>
    </source>
</evidence>
<dbReference type="InterPro" id="IPR057030">
    <property type="entry name" value="TPR_Rkr-1"/>
</dbReference>
<keyword evidence="1" id="KW-0863">Zinc-finger</keyword>
<comment type="subunit">
    <text evidence="1">Component of the ribosome quality control complex (RQC).</text>
</comment>
<dbReference type="Pfam" id="PF22999">
    <property type="entry name" value="LTN1_E3_ligase_6th"/>
    <property type="match status" value="1"/>
</dbReference>
<dbReference type="InterPro" id="IPR054476">
    <property type="entry name" value="Ltn1_N"/>
</dbReference>
<dbReference type="GO" id="GO:0005829">
    <property type="term" value="C:cytosol"/>
    <property type="evidence" value="ECO:0007669"/>
    <property type="project" value="UniProtKB-UniRule"/>
</dbReference>
<evidence type="ECO:0000259" key="4">
    <source>
        <dbReference type="Pfam" id="PF23280"/>
    </source>
</evidence>
<keyword evidence="1" id="KW-0833">Ubl conjugation pathway</keyword>
<dbReference type="GO" id="GO:1990112">
    <property type="term" value="C:RQC complex"/>
    <property type="evidence" value="ECO:0007669"/>
    <property type="project" value="UniProtKB-UniRule"/>
</dbReference>
<comment type="pathway">
    <text evidence="1">Protein modification; protein ubiquitination.</text>
</comment>
<dbReference type="AlphaFoldDB" id="A0AAD9T6G7"/>
<dbReference type="PANTHER" id="PTHR12389:SF0">
    <property type="entry name" value="E3 UBIQUITIN-PROTEIN LIGASE LISTERIN"/>
    <property type="match status" value="1"/>
</dbReference>
<dbReference type="GO" id="GO:0061630">
    <property type="term" value="F:ubiquitin protein ligase activity"/>
    <property type="evidence" value="ECO:0007669"/>
    <property type="project" value="UniProtKB-UniRule"/>
</dbReference>
<reference evidence="5" key="1">
    <citation type="submission" date="2023-06" db="EMBL/GenBank/DDBJ databases">
        <title>Draft genome of Marssonina rosae.</title>
        <authorList>
            <person name="Cheng Q."/>
        </authorList>
    </citation>
    <scope>NUCLEOTIDE SEQUENCE</scope>
    <source>
        <strain evidence="5">R4</strain>
    </source>
</reference>
<comment type="function">
    <text evidence="1">E3 ubiquitin-protein ligase. Component of the ribosome quality control complex (RQC), a ribosome-associated complex that mediates ubiquitination and extraction of incompletely synthesized nascent chains for proteasomal degradation.</text>
</comment>